<organism evidence="4 5">
    <name type="scientific">Variovorax ginsengisoli</name>
    <dbReference type="NCBI Taxonomy" id="363844"/>
    <lineage>
        <taxon>Bacteria</taxon>
        <taxon>Pseudomonadati</taxon>
        <taxon>Pseudomonadota</taxon>
        <taxon>Betaproteobacteria</taxon>
        <taxon>Burkholderiales</taxon>
        <taxon>Comamonadaceae</taxon>
        <taxon>Variovorax</taxon>
    </lineage>
</organism>
<reference evidence="4" key="1">
    <citation type="submission" date="2023-06" db="EMBL/GenBank/DDBJ databases">
        <authorList>
            <person name="Jiang Y."/>
            <person name="Liu Q."/>
        </authorList>
    </citation>
    <scope>NUCLEOTIDE SEQUENCE</scope>
    <source>
        <strain evidence="4">CGMCC 1.12090</strain>
    </source>
</reference>
<dbReference type="Gene3D" id="3.40.50.2000">
    <property type="entry name" value="Glycogen Phosphorylase B"/>
    <property type="match status" value="2"/>
</dbReference>
<gene>
    <name evidence="4" type="ORF">Q2T77_04900</name>
</gene>
<evidence type="ECO:0000313" key="4">
    <source>
        <dbReference type="EMBL" id="MDO1531618.1"/>
    </source>
</evidence>
<dbReference type="Pfam" id="PF13579">
    <property type="entry name" value="Glyco_trans_4_4"/>
    <property type="match status" value="1"/>
</dbReference>
<comment type="caution">
    <text evidence="4">The sequence shown here is derived from an EMBL/GenBank/DDBJ whole genome shotgun (WGS) entry which is preliminary data.</text>
</comment>
<proteinExistence type="predicted"/>
<dbReference type="PANTHER" id="PTHR12526:SF636">
    <property type="entry name" value="BLL3647 PROTEIN"/>
    <property type="match status" value="1"/>
</dbReference>
<keyword evidence="4" id="KW-0808">Transferase</keyword>
<feature type="region of interest" description="Disordered" evidence="1">
    <location>
        <begin position="383"/>
        <end position="406"/>
    </location>
</feature>
<sequence length="406" mass="44898">MRLLHLITKVDPRAGGPIEGVLRIHEALVALGHESELVSLDDPAAPWVRDCPAPLHALGPSRGAYQYNPDAVAWLRAHAGRYDAVIVNGLWQYAGFAAWRALRSAPTPYFVYTHGMLDPWFKRRYPLKHLKKWLYWPWAEYRVLRDAAAVIFTCEEERLLARQSFWLYRAREVVGSYGTSEPPSDAAALSEAFLARFPELRGKRSLLYLGRIHEKKGGDLLVDAFARVATESPELQLVMAGPGDKRLVAQLQNRATELGVAGRITWTGMLQGDLKWGAFHSADAFCLPSHQENFGIAVVEALACGKPVLISDKVNIWREIVQDGAGLVAPDTLAGTVDTLQRWLALSPTEVAAMRLAARRSFRDRFQVEQVAQTLVRIVSERAPGPGSAAPADARPAKAAMLPESQ</sequence>
<keyword evidence="4" id="KW-0328">Glycosyltransferase</keyword>
<accession>A0ABT8RZC5</accession>
<dbReference type="PANTHER" id="PTHR12526">
    <property type="entry name" value="GLYCOSYLTRANSFERASE"/>
    <property type="match status" value="1"/>
</dbReference>
<dbReference type="SUPFAM" id="SSF53756">
    <property type="entry name" value="UDP-Glycosyltransferase/glycogen phosphorylase"/>
    <property type="match status" value="1"/>
</dbReference>
<dbReference type="Pfam" id="PF00534">
    <property type="entry name" value="Glycos_transf_1"/>
    <property type="match status" value="1"/>
</dbReference>
<dbReference type="RefSeq" id="WP_301804751.1">
    <property type="nucleotide sequence ID" value="NZ_JAUJZH010000003.1"/>
</dbReference>
<evidence type="ECO:0000256" key="1">
    <source>
        <dbReference type="SAM" id="MobiDB-lite"/>
    </source>
</evidence>
<feature type="domain" description="Glycosyltransferase subfamily 4-like N-terminal" evidence="3">
    <location>
        <begin position="15"/>
        <end position="174"/>
    </location>
</feature>
<keyword evidence="5" id="KW-1185">Reference proteome</keyword>
<evidence type="ECO:0000259" key="2">
    <source>
        <dbReference type="Pfam" id="PF00534"/>
    </source>
</evidence>
<evidence type="ECO:0000313" key="5">
    <source>
        <dbReference type="Proteomes" id="UP001169027"/>
    </source>
</evidence>
<feature type="domain" description="Glycosyl transferase family 1" evidence="2">
    <location>
        <begin position="202"/>
        <end position="345"/>
    </location>
</feature>
<evidence type="ECO:0000259" key="3">
    <source>
        <dbReference type="Pfam" id="PF13579"/>
    </source>
</evidence>
<protein>
    <submittedName>
        <fullName evidence="4">Glycosyltransferase</fullName>
        <ecNumber evidence="4">2.4.-.-</ecNumber>
    </submittedName>
</protein>
<feature type="compositionally biased region" description="Low complexity" evidence="1">
    <location>
        <begin position="383"/>
        <end position="400"/>
    </location>
</feature>
<dbReference type="EC" id="2.4.-.-" evidence="4"/>
<name>A0ABT8RZC5_9BURK</name>
<dbReference type="GO" id="GO:0016757">
    <property type="term" value="F:glycosyltransferase activity"/>
    <property type="evidence" value="ECO:0007669"/>
    <property type="project" value="UniProtKB-KW"/>
</dbReference>
<dbReference type="Proteomes" id="UP001169027">
    <property type="component" value="Unassembled WGS sequence"/>
</dbReference>
<dbReference type="InterPro" id="IPR001296">
    <property type="entry name" value="Glyco_trans_1"/>
</dbReference>
<dbReference type="EMBL" id="JAUKVY010000003">
    <property type="protein sequence ID" value="MDO1531618.1"/>
    <property type="molecule type" value="Genomic_DNA"/>
</dbReference>
<dbReference type="InterPro" id="IPR028098">
    <property type="entry name" value="Glyco_trans_4-like_N"/>
</dbReference>